<name>I3TAQ8_MEDTR</name>
<protein>
    <submittedName>
        <fullName evidence="1">Uncharacterized protein</fullName>
    </submittedName>
</protein>
<evidence type="ECO:0000313" key="1">
    <source>
        <dbReference type="EMBL" id="AFK49600.1"/>
    </source>
</evidence>
<sequence length="34" mass="3717">MVNPNIHTDALHGSTRRMSMSVPVGVCAYNIVMD</sequence>
<organism evidence="1">
    <name type="scientific">Medicago truncatula</name>
    <name type="common">Barrel medic</name>
    <name type="synonym">Medicago tribuloides</name>
    <dbReference type="NCBI Taxonomy" id="3880"/>
    <lineage>
        <taxon>Eukaryota</taxon>
        <taxon>Viridiplantae</taxon>
        <taxon>Streptophyta</taxon>
        <taxon>Embryophyta</taxon>
        <taxon>Tracheophyta</taxon>
        <taxon>Spermatophyta</taxon>
        <taxon>Magnoliopsida</taxon>
        <taxon>eudicotyledons</taxon>
        <taxon>Gunneridae</taxon>
        <taxon>Pentapetalae</taxon>
        <taxon>rosids</taxon>
        <taxon>fabids</taxon>
        <taxon>Fabales</taxon>
        <taxon>Fabaceae</taxon>
        <taxon>Papilionoideae</taxon>
        <taxon>50 kb inversion clade</taxon>
        <taxon>NPAAA clade</taxon>
        <taxon>Hologalegina</taxon>
        <taxon>IRL clade</taxon>
        <taxon>Trifolieae</taxon>
        <taxon>Medicago</taxon>
    </lineage>
</organism>
<accession>I3TAQ8</accession>
<dbReference type="EMBL" id="BT149806">
    <property type="protein sequence ID" value="AFK49600.1"/>
    <property type="molecule type" value="mRNA"/>
</dbReference>
<reference evidence="1" key="1">
    <citation type="submission" date="2012-05" db="EMBL/GenBank/DDBJ databases">
        <authorList>
            <person name="Krishnakumar V."/>
            <person name="Cheung F."/>
            <person name="Xiao Y."/>
            <person name="Chan A."/>
            <person name="Moskal W.A."/>
            <person name="Town C.D."/>
        </authorList>
    </citation>
    <scope>NUCLEOTIDE SEQUENCE</scope>
</reference>
<dbReference type="AlphaFoldDB" id="I3TAQ8"/>
<proteinExistence type="evidence at transcript level"/>